<dbReference type="GO" id="GO:0016787">
    <property type="term" value="F:hydrolase activity"/>
    <property type="evidence" value="ECO:0007669"/>
    <property type="project" value="UniProtKB-KW"/>
</dbReference>
<dbReference type="CDD" id="cd00431">
    <property type="entry name" value="cysteine_hydrolases"/>
    <property type="match status" value="1"/>
</dbReference>
<feature type="domain" description="Isochorismatase-like" evidence="3">
    <location>
        <begin position="9"/>
        <end position="183"/>
    </location>
</feature>
<protein>
    <submittedName>
        <fullName evidence="4">Isochorismatase-like protein</fullName>
    </submittedName>
</protein>
<organism evidence="4 5">
    <name type="scientific">Clohesyomyces aquaticus</name>
    <dbReference type="NCBI Taxonomy" id="1231657"/>
    <lineage>
        <taxon>Eukaryota</taxon>
        <taxon>Fungi</taxon>
        <taxon>Dikarya</taxon>
        <taxon>Ascomycota</taxon>
        <taxon>Pezizomycotina</taxon>
        <taxon>Dothideomycetes</taxon>
        <taxon>Pleosporomycetidae</taxon>
        <taxon>Pleosporales</taxon>
        <taxon>Lindgomycetaceae</taxon>
        <taxon>Clohesyomyces</taxon>
    </lineage>
</organism>
<sequence>MAPSPATKTALLVIDMQNYFLPMTTTALPNIVKLSAFFSAHDLPQIFTQHGHPPSDFTPPITNQLVRKWGSGGSVHAGTPEWELIPSIQELVTKDTPIIHKNVYDAFLYSDLEEQLKSRGVVRVVITGVMTDCCCDTTGRSAFNRGFETWMVGDGTGSAGKGQHERGLKAWSFGYGEVIDTEEVMHRLE</sequence>
<keyword evidence="5" id="KW-1185">Reference proteome</keyword>
<gene>
    <name evidence="4" type="ORF">BCR34DRAFT_601716</name>
</gene>
<dbReference type="PANTHER" id="PTHR43540:SF6">
    <property type="entry name" value="ISOCHORISMATASE-LIKE DOMAIN-CONTAINING PROTEIN"/>
    <property type="match status" value="1"/>
</dbReference>
<comment type="caution">
    <text evidence="4">The sequence shown here is derived from an EMBL/GenBank/DDBJ whole genome shotgun (WGS) entry which is preliminary data.</text>
</comment>
<evidence type="ECO:0000313" key="5">
    <source>
        <dbReference type="Proteomes" id="UP000193144"/>
    </source>
</evidence>
<dbReference type="InterPro" id="IPR036380">
    <property type="entry name" value="Isochorismatase-like_sf"/>
</dbReference>
<reference evidence="4 5" key="1">
    <citation type="submission" date="2016-07" db="EMBL/GenBank/DDBJ databases">
        <title>Pervasive Adenine N6-methylation of Active Genes in Fungi.</title>
        <authorList>
            <consortium name="DOE Joint Genome Institute"/>
            <person name="Mondo S.J."/>
            <person name="Dannebaum R.O."/>
            <person name="Kuo R.C."/>
            <person name="Labutti K."/>
            <person name="Haridas S."/>
            <person name="Kuo A."/>
            <person name="Salamov A."/>
            <person name="Ahrendt S.R."/>
            <person name="Lipzen A."/>
            <person name="Sullivan W."/>
            <person name="Andreopoulos W.B."/>
            <person name="Clum A."/>
            <person name="Lindquist E."/>
            <person name="Daum C."/>
            <person name="Ramamoorthy G.K."/>
            <person name="Gryganskyi A."/>
            <person name="Culley D."/>
            <person name="Magnuson J.K."/>
            <person name="James T.Y."/>
            <person name="O'Malley M.A."/>
            <person name="Stajich J.E."/>
            <person name="Spatafora J.W."/>
            <person name="Visel A."/>
            <person name="Grigoriev I.V."/>
        </authorList>
    </citation>
    <scope>NUCLEOTIDE SEQUENCE [LARGE SCALE GENOMIC DNA]</scope>
    <source>
        <strain evidence="4 5">CBS 115471</strain>
    </source>
</reference>
<dbReference type="Pfam" id="PF00857">
    <property type="entry name" value="Isochorismatase"/>
    <property type="match status" value="1"/>
</dbReference>
<dbReference type="Proteomes" id="UP000193144">
    <property type="component" value="Unassembled WGS sequence"/>
</dbReference>
<comment type="similarity">
    <text evidence="1">Belongs to the isochorismatase family.</text>
</comment>
<evidence type="ECO:0000313" key="4">
    <source>
        <dbReference type="EMBL" id="ORY10960.1"/>
    </source>
</evidence>
<dbReference type="AlphaFoldDB" id="A0A1Y1ZL41"/>
<dbReference type="InterPro" id="IPR000868">
    <property type="entry name" value="Isochorismatase-like_dom"/>
</dbReference>
<dbReference type="SUPFAM" id="SSF52499">
    <property type="entry name" value="Isochorismatase-like hydrolases"/>
    <property type="match status" value="1"/>
</dbReference>
<dbReference type="Gene3D" id="3.40.50.850">
    <property type="entry name" value="Isochorismatase-like"/>
    <property type="match status" value="1"/>
</dbReference>
<accession>A0A1Y1ZL41</accession>
<evidence type="ECO:0000256" key="1">
    <source>
        <dbReference type="ARBA" id="ARBA00006336"/>
    </source>
</evidence>
<dbReference type="EMBL" id="MCFA01000066">
    <property type="protein sequence ID" value="ORY10960.1"/>
    <property type="molecule type" value="Genomic_DNA"/>
</dbReference>
<evidence type="ECO:0000256" key="2">
    <source>
        <dbReference type="ARBA" id="ARBA00022801"/>
    </source>
</evidence>
<dbReference type="InterPro" id="IPR050272">
    <property type="entry name" value="Isochorismatase-like_hydrls"/>
</dbReference>
<dbReference type="PANTHER" id="PTHR43540">
    <property type="entry name" value="PEROXYUREIDOACRYLATE/UREIDOACRYLATE AMIDOHYDROLASE-RELATED"/>
    <property type="match status" value="1"/>
</dbReference>
<proteinExistence type="inferred from homology"/>
<name>A0A1Y1ZL41_9PLEO</name>
<dbReference type="OrthoDB" id="167809at2759"/>
<evidence type="ECO:0000259" key="3">
    <source>
        <dbReference type="Pfam" id="PF00857"/>
    </source>
</evidence>
<keyword evidence="2" id="KW-0378">Hydrolase</keyword>